<dbReference type="NCBIfam" id="TIGR00487">
    <property type="entry name" value="IF-2"/>
    <property type="match status" value="1"/>
</dbReference>
<dbReference type="InterPro" id="IPR006847">
    <property type="entry name" value="IF2_N"/>
</dbReference>
<evidence type="ECO:0000256" key="9">
    <source>
        <dbReference type="ARBA" id="ARBA00025162"/>
    </source>
</evidence>
<dbReference type="GO" id="GO:0003743">
    <property type="term" value="F:translation initiation factor activity"/>
    <property type="evidence" value="ECO:0007669"/>
    <property type="project" value="UniProtKB-KW"/>
</dbReference>
<evidence type="ECO:0000313" key="13">
    <source>
        <dbReference type="EMBL" id="QGN13664.1"/>
    </source>
</evidence>
<dbReference type="InterPro" id="IPR000795">
    <property type="entry name" value="T_Tr_GTP-bd_dom"/>
</dbReference>
<keyword evidence="11" id="KW-0175">Coiled coil</keyword>
<proteinExistence type="inferred from homology"/>
<keyword evidence="8" id="KW-0342">GTP-binding</keyword>
<dbReference type="InterPro" id="IPR053905">
    <property type="entry name" value="EF-G-like_DII"/>
</dbReference>
<dbReference type="Pfam" id="PF11987">
    <property type="entry name" value="IF-2"/>
    <property type="match status" value="1"/>
</dbReference>
<dbReference type="Pfam" id="PF04760">
    <property type="entry name" value="IF2_N"/>
    <property type="match status" value="1"/>
</dbReference>
<dbReference type="InterPro" id="IPR009000">
    <property type="entry name" value="Transl_B-barrel_sf"/>
</dbReference>
<dbReference type="Proteomes" id="UP000422736">
    <property type="component" value="Chromosome 1"/>
</dbReference>
<keyword evidence="7" id="KW-0496">Mitochondrion</keyword>
<dbReference type="CDD" id="cd03692">
    <property type="entry name" value="mtIF2_IVc"/>
    <property type="match status" value="1"/>
</dbReference>
<keyword evidence="4" id="KW-0547">Nucleotide-binding</keyword>
<dbReference type="InterPro" id="IPR005225">
    <property type="entry name" value="Small_GTP-bd"/>
</dbReference>
<comment type="subcellular location">
    <subcellularLocation>
        <location evidence="1">Mitochondrion</location>
    </subcellularLocation>
</comment>
<accession>A0ABX6ES01</accession>
<evidence type="ECO:0000256" key="5">
    <source>
        <dbReference type="ARBA" id="ARBA00022917"/>
    </source>
</evidence>
<dbReference type="InterPro" id="IPR027417">
    <property type="entry name" value="P-loop_NTPase"/>
</dbReference>
<evidence type="ECO:0000256" key="6">
    <source>
        <dbReference type="ARBA" id="ARBA00022946"/>
    </source>
</evidence>
<dbReference type="Pfam" id="PF00009">
    <property type="entry name" value="GTP_EFTU"/>
    <property type="match status" value="1"/>
</dbReference>
<dbReference type="CDD" id="cd03702">
    <property type="entry name" value="IF2_mtIF2_II"/>
    <property type="match status" value="1"/>
</dbReference>
<keyword evidence="6" id="KW-0809">Transit peptide</keyword>
<dbReference type="InterPro" id="IPR023115">
    <property type="entry name" value="TIF_IF2_dom3"/>
</dbReference>
<dbReference type="EMBL" id="CP015054">
    <property type="protein sequence ID" value="QGN13664.1"/>
    <property type="molecule type" value="Genomic_DNA"/>
</dbReference>
<feature type="domain" description="Tr-type G" evidence="12">
    <location>
        <begin position="136"/>
        <end position="313"/>
    </location>
</feature>
<name>A0ABX6ES01_KLUMA</name>
<dbReference type="SUPFAM" id="SSF52156">
    <property type="entry name" value="Initiation factor IF2/eIF5b, domain 3"/>
    <property type="match status" value="1"/>
</dbReference>
<comment type="similarity">
    <text evidence="2">Belongs to the TRAFAC class translation factor GTPase superfamily. Classic translation factor GTPase family. IF-2 subfamily.</text>
</comment>
<sequence length="673" mass="75288">MILTRRLPVRACSRLTTTFPLATSVRDFHWSGLQLAGKRKKRYAPSKELKKLTFDIPKHTSVNNLSNLLNIRLEKLIQDLKKLGFSQASSNYILTREYIELILQEYNYEFESTKTVDSSNLYDELKSPMNPRFLEPRPPIVTIMGHVDHGKTTILDYLRKSSIVSQEHGGITQHIGAFQCIAPVSKKPITFLDTPGHAAFLKMRERGANITDIIVLVVSVEDSIMPQTLEAIKHAKNSGNELIVAITKIDKITNMKERAKAIEKVENSLIANEIELEKIGGDVQVVHISAKTGENMDQLEESIISLSDIMDLKAEKNVKTVCEGWVLESEVKKAVGNVATVLLKKGIMSKGDILISGNSICKIRSMLNENGDNVPKAFPSQAVEIVGWKSLPNAGDEVIQVKSESIAKKYVSKRQHLLQEESEVKDIEKLNDDRAIEQEKVSMAEDELDDLEDGDEAAAEVETGPKDINFIIKADVSGSEEAIVQSIEHLGNEEVRCNIVQSSVGVPTEGDLKMAKITGSTIICFNLDNVPNDIINNKDKVPVKQFNVIYKLIEDVTETLTENLKPIFEEKQLATVEIREIFEFKVKRKFIKIAGCKVVNGKVSRNSMVKVVRGPQEEEVYNGRIASIKQGKETVQDVNKGNDCGITLENDFEDYEVGDKIIVYEKIKVPRFL</sequence>
<reference evidence="13 14" key="2">
    <citation type="submission" date="2019-11" db="EMBL/GenBank/DDBJ databases">
        <authorList>
            <person name="Lu H."/>
        </authorList>
    </citation>
    <scope>NUCLEOTIDE SEQUENCE [LARGE SCALE GENOMIC DNA]</scope>
    <source>
        <strain evidence="13 14">FIM1</strain>
    </source>
</reference>
<organism evidence="13 14">
    <name type="scientific">Kluyveromyces marxianus</name>
    <name type="common">Yeast</name>
    <name type="synonym">Candida kefyr</name>
    <dbReference type="NCBI Taxonomy" id="4911"/>
    <lineage>
        <taxon>Eukaryota</taxon>
        <taxon>Fungi</taxon>
        <taxon>Dikarya</taxon>
        <taxon>Ascomycota</taxon>
        <taxon>Saccharomycotina</taxon>
        <taxon>Saccharomycetes</taxon>
        <taxon>Saccharomycetales</taxon>
        <taxon>Saccharomycetaceae</taxon>
        <taxon>Kluyveromyces</taxon>
    </lineage>
</organism>
<evidence type="ECO:0000256" key="7">
    <source>
        <dbReference type="ARBA" id="ARBA00023128"/>
    </source>
</evidence>
<dbReference type="NCBIfam" id="TIGR00231">
    <property type="entry name" value="small_GTP"/>
    <property type="match status" value="1"/>
</dbReference>
<evidence type="ECO:0000256" key="4">
    <source>
        <dbReference type="ARBA" id="ARBA00022741"/>
    </source>
</evidence>
<dbReference type="Gene3D" id="2.40.30.10">
    <property type="entry name" value="Translation factors"/>
    <property type="match status" value="2"/>
</dbReference>
<dbReference type="Pfam" id="PF22042">
    <property type="entry name" value="EF-G_D2"/>
    <property type="match status" value="1"/>
</dbReference>
<dbReference type="CDD" id="cd01887">
    <property type="entry name" value="IF2_eIF5B"/>
    <property type="match status" value="1"/>
</dbReference>
<keyword evidence="14" id="KW-1185">Reference proteome</keyword>
<dbReference type="PANTHER" id="PTHR43381">
    <property type="entry name" value="TRANSLATION INITIATION FACTOR IF-2-RELATED"/>
    <property type="match status" value="1"/>
</dbReference>
<keyword evidence="5" id="KW-0648">Protein biosynthesis</keyword>
<dbReference type="InterPro" id="IPR000178">
    <property type="entry name" value="TF_IF2_bacterial-like"/>
</dbReference>
<evidence type="ECO:0000256" key="8">
    <source>
        <dbReference type="ARBA" id="ARBA00023134"/>
    </source>
</evidence>
<dbReference type="SUPFAM" id="SSF52540">
    <property type="entry name" value="P-loop containing nucleoside triphosphate hydrolases"/>
    <property type="match status" value="1"/>
</dbReference>
<dbReference type="SUPFAM" id="SSF50447">
    <property type="entry name" value="Translation proteins"/>
    <property type="match status" value="2"/>
</dbReference>
<protein>
    <recommendedName>
        <fullName evidence="10">Translation initiation factor IF-2, mitochondrial</fullName>
    </recommendedName>
</protein>
<feature type="coiled-coil region" evidence="11">
    <location>
        <begin position="427"/>
        <end position="454"/>
    </location>
</feature>
<evidence type="ECO:0000256" key="11">
    <source>
        <dbReference type="SAM" id="Coils"/>
    </source>
</evidence>
<gene>
    <name evidence="13" type="primary">IFM1</name>
    <name evidence="13" type="ORF">FIM1_307</name>
</gene>
<evidence type="ECO:0000256" key="3">
    <source>
        <dbReference type="ARBA" id="ARBA00022540"/>
    </source>
</evidence>
<dbReference type="InterPro" id="IPR044145">
    <property type="entry name" value="IF2_II"/>
</dbReference>
<dbReference type="InterPro" id="IPR036925">
    <property type="entry name" value="TIF_IF2_dom3_sf"/>
</dbReference>
<dbReference type="PROSITE" id="PS51722">
    <property type="entry name" value="G_TR_2"/>
    <property type="match status" value="1"/>
</dbReference>
<evidence type="ECO:0000256" key="10">
    <source>
        <dbReference type="ARBA" id="ARBA00044200"/>
    </source>
</evidence>
<dbReference type="Gene3D" id="3.40.50.10050">
    <property type="entry name" value="Translation initiation factor IF- 2, domain 3"/>
    <property type="match status" value="1"/>
</dbReference>
<evidence type="ECO:0000256" key="1">
    <source>
        <dbReference type="ARBA" id="ARBA00004173"/>
    </source>
</evidence>
<dbReference type="Gene3D" id="3.40.50.300">
    <property type="entry name" value="P-loop containing nucleotide triphosphate hydrolases"/>
    <property type="match status" value="1"/>
</dbReference>
<evidence type="ECO:0000256" key="2">
    <source>
        <dbReference type="ARBA" id="ARBA00007733"/>
    </source>
</evidence>
<dbReference type="InterPro" id="IPR015760">
    <property type="entry name" value="TIF_IF2"/>
</dbReference>
<reference evidence="13 14" key="1">
    <citation type="submission" date="2016-03" db="EMBL/GenBank/DDBJ databases">
        <title>How can Kluyveromyces marxianus grow so fast - potential evolutionary course in Saccharomyces Complex revealed by comparative genomics.</title>
        <authorList>
            <person name="Mo W."/>
            <person name="Lu W."/>
            <person name="Yang X."/>
            <person name="Qi J."/>
            <person name="Lv H."/>
        </authorList>
    </citation>
    <scope>NUCLEOTIDE SEQUENCE [LARGE SCALE GENOMIC DNA]</scope>
    <source>
        <strain evidence="13 14">FIM1</strain>
    </source>
</reference>
<comment type="function">
    <text evidence="9">One of the essential components for the initiation of protein synthesis. Protects formylmethionyl-tRNA from spontaneous hydrolysis and promotes its binding to the 30S ribosomal subunits. Also involved in the hydrolysis of GTP during the formation of the 70S ribosomal complex.</text>
</comment>
<evidence type="ECO:0000259" key="12">
    <source>
        <dbReference type="PROSITE" id="PS51722"/>
    </source>
</evidence>
<keyword evidence="3 13" id="KW-0396">Initiation factor</keyword>
<evidence type="ECO:0000313" key="14">
    <source>
        <dbReference type="Proteomes" id="UP000422736"/>
    </source>
</evidence>
<dbReference type="PANTHER" id="PTHR43381:SF20">
    <property type="entry name" value="TRANSLATION INITIATION FACTOR IF-2, MITOCHONDRIAL"/>
    <property type="match status" value="1"/>
</dbReference>